<keyword evidence="1" id="KW-0812">Transmembrane</keyword>
<feature type="transmembrane region" description="Helical" evidence="1">
    <location>
        <begin position="55"/>
        <end position="77"/>
    </location>
</feature>
<keyword evidence="1" id="KW-1133">Transmembrane helix</keyword>
<evidence type="ECO:0000313" key="3">
    <source>
        <dbReference type="EMBL" id="EMD36262.1"/>
    </source>
</evidence>
<protein>
    <recommendedName>
        <fullName evidence="2">DUF6533 domain-containing protein</fullName>
    </recommendedName>
</protein>
<evidence type="ECO:0000256" key="1">
    <source>
        <dbReference type="SAM" id="Phobius"/>
    </source>
</evidence>
<feature type="domain" description="DUF6533" evidence="2">
    <location>
        <begin position="25"/>
        <end position="70"/>
    </location>
</feature>
<proteinExistence type="predicted"/>
<keyword evidence="1" id="KW-0472">Membrane</keyword>
<name>M2RCV6_CERS8</name>
<dbReference type="Proteomes" id="UP000016930">
    <property type="component" value="Unassembled WGS sequence"/>
</dbReference>
<dbReference type="HOGENOM" id="CLU_035509_7_3_1"/>
<evidence type="ECO:0000259" key="2">
    <source>
        <dbReference type="Pfam" id="PF20151"/>
    </source>
</evidence>
<sequence>MSTANTRAYDVATSTVYGAHVSRFCSLAAISILYYEFLATIPVEIEVIWPQVTPSFASVLFFLNRYLVLLGSVPTIFEFFGNMGDLQCHRLESFHQYFVAITQAVVAGLLTLRTYALYEGDKRILALLIAFICTGIGMSIWSVFGADEISDQTTAQFLPHACDLSLSADQYVLCLTAPWSVVMVFDTTVFVLTVVKGVRVRGILNTSVLRTFLRDGAAYYGIMVVMNIVIIVTNLPEQRGLMSTLYNVLSSVLMTRLMLNLRNSDSRRTSREDAVHGVRDDDIELTDSSLWGSSEVTTRPSIYFLDEGV</sequence>
<dbReference type="Pfam" id="PF20151">
    <property type="entry name" value="DUF6533"/>
    <property type="match status" value="1"/>
</dbReference>
<feature type="transmembrane region" description="Helical" evidence="1">
    <location>
        <begin position="97"/>
        <end position="118"/>
    </location>
</feature>
<feature type="transmembrane region" description="Helical" evidence="1">
    <location>
        <begin position="125"/>
        <end position="144"/>
    </location>
</feature>
<dbReference type="OrthoDB" id="3261349at2759"/>
<accession>M2RCV6</accession>
<feature type="transmembrane region" description="Helical" evidence="1">
    <location>
        <begin position="170"/>
        <end position="195"/>
    </location>
</feature>
<feature type="transmembrane region" description="Helical" evidence="1">
    <location>
        <begin position="216"/>
        <end position="235"/>
    </location>
</feature>
<dbReference type="AlphaFoldDB" id="M2RCV6"/>
<reference evidence="3 4" key="1">
    <citation type="journal article" date="2012" name="Proc. Natl. Acad. Sci. U.S.A.">
        <title>Comparative genomics of Ceriporiopsis subvermispora and Phanerochaete chrysosporium provide insight into selective ligninolysis.</title>
        <authorList>
            <person name="Fernandez-Fueyo E."/>
            <person name="Ruiz-Duenas F.J."/>
            <person name="Ferreira P."/>
            <person name="Floudas D."/>
            <person name="Hibbett D.S."/>
            <person name="Canessa P."/>
            <person name="Larrondo L.F."/>
            <person name="James T.Y."/>
            <person name="Seelenfreund D."/>
            <person name="Lobos S."/>
            <person name="Polanco R."/>
            <person name="Tello M."/>
            <person name="Honda Y."/>
            <person name="Watanabe T."/>
            <person name="Watanabe T."/>
            <person name="Ryu J.S."/>
            <person name="Kubicek C.P."/>
            <person name="Schmoll M."/>
            <person name="Gaskell J."/>
            <person name="Hammel K.E."/>
            <person name="St John F.J."/>
            <person name="Vanden Wymelenberg A."/>
            <person name="Sabat G."/>
            <person name="Splinter BonDurant S."/>
            <person name="Syed K."/>
            <person name="Yadav J.S."/>
            <person name="Doddapaneni H."/>
            <person name="Subramanian V."/>
            <person name="Lavin J.L."/>
            <person name="Oguiza J.A."/>
            <person name="Perez G."/>
            <person name="Pisabarro A.G."/>
            <person name="Ramirez L."/>
            <person name="Santoyo F."/>
            <person name="Master E."/>
            <person name="Coutinho P.M."/>
            <person name="Henrissat B."/>
            <person name="Lombard V."/>
            <person name="Magnuson J.K."/>
            <person name="Kuees U."/>
            <person name="Hori C."/>
            <person name="Igarashi K."/>
            <person name="Samejima M."/>
            <person name="Held B.W."/>
            <person name="Barry K.W."/>
            <person name="LaButti K.M."/>
            <person name="Lapidus A."/>
            <person name="Lindquist E.A."/>
            <person name="Lucas S.M."/>
            <person name="Riley R."/>
            <person name="Salamov A.A."/>
            <person name="Hoffmeister D."/>
            <person name="Schwenk D."/>
            <person name="Hadar Y."/>
            <person name="Yarden O."/>
            <person name="de Vries R.P."/>
            <person name="Wiebenga A."/>
            <person name="Stenlid J."/>
            <person name="Eastwood D."/>
            <person name="Grigoriev I.V."/>
            <person name="Berka R.M."/>
            <person name="Blanchette R.A."/>
            <person name="Kersten P."/>
            <person name="Martinez A.T."/>
            <person name="Vicuna R."/>
            <person name="Cullen D."/>
        </authorList>
    </citation>
    <scope>NUCLEOTIDE SEQUENCE [LARGE SCALE GENOMIC DNA]</scope>
    <source>
        <strain evidence="3 4">B</strain>
    </source>
</reference>
<dbReference type="EMBL" id="KB445798">
    <property type="protein sequence ID" value="EMD36262.1"/>
    <property type="molecule type" value="Genomic_DNA"/>
</dbReference>
<evidence type="ECO:0000313" key="4">
    <source>
        <dbReference type="Proteomes" id="UP000016930"/>
    </source>
</evidence>
<organism evidence="3 4">
    <name type="scientific">Ceriporiopsis subvermispora (strain B)</name>
    <name type="common">White-rot fungus</name>
    <name type="synonym">Gelatoporia subvermispora</name>
    <dbReference type="NCBI Taxonomy" id="914234"/>
    <lineage>
        <taxon>Eukaryota</taxon>
        <taxon>Fungi</taxon>
        <taxon>Dikarya</taxon>
        <taxon>Basidiomycota</taxon>
        <taxon>Agaricomycotina</taxon>
        <taxon>Agaricomycetes</taxon>
        <taxon>Polyporales</taxon>
        <taxon>Gelatoporiaceae</taxon>
        <taxon>Gelatoporia</taxon>
    </lineage>
</organism>
<keyword evidence="4" id="KW-1185">Reference proteome</keyword>
<dbReference type="InterPro" id="IPR045340">
    <property type="entry name" value="DUF6533"/>
</dbReference>
<gene>
    <name evidence="3" type="ORF">CERSUDRAFT_84347</name>
</gene>